<dbReference type="AlphaFoldDB" id="A0A0E9VE16"/>
<proteinExistence type="predicted"/>
<dbReference type="EMBL" id="GBXM01032341">
    <property type="protein sequence ID" value="JAH76236.1"/>
    <property type="molecule type" value="Transcribed_RNA"/>
</dbReference>
<reference evidence="1" key="1">
    <citation type="submission" date="2014-11" db="EMBL/GenBank/DDBJ databases">
        <authorList>
            <person name="Amaro Gonzalez C."/>
        </authorList>
    </citation>
    <scope>NUCLEOTIDE SEQUENCE</scope>
</reference>
<reference evidence="1" key="2">
    <citation type="journal article" date="2015" name="Fish Shellfish Immunol.">
        <title>Early steps in the European eel (Anguilla anguilla)-Vibrio vulnificus interaction in the gills: Role of the RtxA13 toxin.</title>
        <authorList>
            <person name="Callol A."/>
            <person name="Pajuelo D."/>
            <person name="Ebbesson L."/>
            <person name="Teles M."/>
            <person name="MacKenzie S."/>
            <person name="Amaro C."/>
        </authorList>
    </citation>
    <scope>NUCLEOTIDE SEQUENCE</scope>
</reference>
<organism evidence="1">
    <name type="scientific">Anguilla anguilla</name>
    <name type="common">European freshwater eel</name>
    <name type="synonym">Muraena anguilla</name>
    <dbReference type="NCBI Taxonomy" id="7936"/>
    <lineage>
        <taxon>Eukaryota</taxon>
        <taxon>Metazoa</taxon>
        <taxon>Chordata</taxon>
        <taxon>Craniata</taxon>
        <taxon>Vertebrata</taxon>
        <taxon>Euteleostomi</taxon>
        <taxon>Actinopterygii</taxon>
        <taxon>Neopterygii</taxon>
        <taxon>Teleostei</taxon>
        <taxon>Anguilliformes</taxon>
        <taxon>Anguillidae</taxon>
        <taxon>Anguilla</taxon>
    </lineage>
</organism>
<protein>
    <submittedName>
        <fullName evidence="1">Uncharacterized protein</fullName>
    </submittedName>
</protein>
<evidence type="ECO:0000313" key="1">
    <source>
        <dbReference type="EMBL" id="JAH76236.1"/>
    </source>
</evidence>
<sequence length="42" mass="4837">MLVLFSCYIDSFLMKGKTAVEPENKLYFLLTTRIEPKAQPLS</sequence>
<name>A0A0E9VE16_ANGAN</name>
<accession>A0A0E9VE16</accession>